<dbReference type="RefSeq" id="WP_332921067.1">
    <property type="nucleotide sequence ID" value="NZ_AP025292.1"/>
</dbReference>
<reference evidence="4 5" key="1">
    <citation type="submission" date="2021-12" db="EMBL/GenBank/DDBJ databases">
        <title>Genome sequencing of bacteria with rrn-lacking chromosome and rrn-plasmid.</title>
        <authorList>
            <person name="Anda M."/>
            <person name="Iwasaki W."/>
        </authorList>
    </citation>
    <scope>NUCLEOTIDE SEQUENCE [LARGE SCALE GENOMIC DNA]</scope>
    <source>
        <strain evidence="4 5">NBRC 101262</strain>
    </source>
</reference>
<keyword evidence="5" id="KW-1185">Reference proteome</keyword>
<dbReference type="CDD" id="cd06464">
    <property type="entry name" value="ACD_sHsps-like"/>
    <property type="match status" value="1"/>
</dbReference>
<evidence type="ECO:0000256" key="2">
    <source>
        <dbReference type="RuleBase" id="RU003616"/>
    </source>
</evidence>
<evidence type="ECO:0000256" key="1">
    <source>
        <dbReference type="PROSITE-ProRule" id="PRU00285"/>
    </source>
</evidence>
<gene>
    <name evidence="4" type="ORF">PEPS_06990</name>
</gene>
<dbReference type="Gene3D" id="2.60.40.790">
    <property type="match status" value="1"/>
</dbReference>
<dbReference type="InterPro" id="IPR008978">
    <property type="entry name" value="HSP20-like_chaperone"/>
</dbReference>
<evidence type="ECO:0000259" key="3">
    <source>
        <dbReference type="PROSITE" id="PS01031"/>
    </source>
</evidence>
<accession>A0ABM7VCL0</accession>
<sequence length="162" mass="18316">MMTISNPRTMVQNANELFKVLDRNFGSPLGADQVQYQVPVNVFETPNGFRIELITAGYRKEDLNLSVKNNLLTVSASLQQVEKATENKAEEAAETDKATEAAPKNEDKVIRREFHLNGFERSFKIPKTIDLESITATFNNGILTLEMTKIEEVDLVKRIEIQ</sequence>
<dbReference type="Pfam" id="PF00011">
    <property type="entry name" value="HSP20"/>
    <property type="match status" value="1"/>
</dbReference>
<organism evidence="4 5">
    <name type="scientific">Persicobacter psychrovividus</name>
    <dbReference type="NCBI Taxonomy" id="387638"/>
    <lineage>
        <taxon>Bacteria</taxon>
        <taxon>Pseudomonadati</taxon>
        <taxon>Bacteroidota</taxon>
        <taxon>Cytophagia</taxon>
        <taxon>Cytophagales</taxon>
        <taxon>Persicobacteraceae</taxon>
        <taxon>Persicobacter</taxon>
    </lineage>
</organism>
<dbReference type="Proteomes" id="UP001354989">
    <property type="component" value="Chromosome"/>
</dbReference>
<dbReference type="InterPro" id="IPR002068">
    <property type="entry name" value="A-crystallin/Hsp20_dom"/>
</dbReference>
<protein>
    <recommendedName>
        <fullName evidence="3">SHSP domain-containing protein</fullName>
    </recommendedName>
</protein>
<dbReference type="PROSITE" id="PS01031">
    <property type="entry name" value="SHSP"/>
    <property type="match status" value="1"/>
</dbReference>
<dbReference type="SUPFAM" id="SSF49764">
    <property type="entry name" value="HSP20-like chaperones"/>
    <property type="match status" value="1"/>
</dbReference>
<dbReference type="EMBL" id="AP025292">
    <property type="protein sequence ID" value="BDC98418.1"/>
    <property type="molecule type" value="Genomic_DNA"/>
</dbReference>
<proteinExistence type="inferred from homology"/>
<feature type="domain" description="SHSP" evidence="3">
    <location>
        <begin position="31"/>
        <end position="162"/>
    </location>
</feature>
<dbReference type="InterPro" id="IPR031107">
    <property type="entry name" value="Small_HSP"/>
</dbReference>
<evidence type="ECO:0000313" key="5">
    <source>
        <dbReference type="Proteomes" id="UP001354989"/>
    </source>
</evidence>
<dbReference type="PANTHER" id="PTHR11527">
    <property type="entry name" value="HEAT-SHOCK PROTEIN 20 FAMILY MEMBER"/>
    <property type="match status" value="1"/>
</dbReference>
<evidence type="ECO:0000313" key="4">
    <source>
        <dbReference type="EMBL" id="BDC98418.1"/>
    </source>
</evidence>
<name>A0ABM7VCL0_9BACT</name>
<comment type="similarity">
    <text evidence="1 2">Belongs to the small heat shock protein (HSP20) family.</text>
</comment>